<gene>
    <name evidence="9" type="ORF">A7X83_10050</name>
</gene>
<dbReference type="RefSeq" id="WP_111112749.1">
    <property type="nucleotide sequence ID" value="NZ_LXXM01000183.1"/>
</dbReference>
<feature type="transmembrane region" description="Helical" evidence="7">
    <location>
        <begin position="94"/>
        <end position="119"/>
    </location>
</feature>
<dbReference type="Gene3D" id="1.20.1250.20">
    <property type="entry name" value="MFS general substrate transporter like domains"/>
    <property type="match status" value="2"/>
</dbReference>
<feature type="transmembrane region" description="Helical" evidence="7">
    <location>
        <begin position="131"/>
        <end position="151"/>
    </location>
</feature>
<feature type="transmembrane region" description="Helical" evidence="7">
    <location>
        <begin position="210"/>
        <end position="229"/>
    </location>
</feature>
<dbReference type="InterPro" id="IPR004740">
    <property type="entry name" value="Nuc_H_symport"/>
</dbReference>
<dbReference type="PANTHER" id="PTHR23522:SF4">
    <property type="entry name" value="NUCLEOSIDE PERMEASE NUPG-RELATED"/>
    <property type="match status" value="1"/>
</dbReference>
<dbReference type="GO" id="GO:0005886">
    <property type="term" value="C:plasma membrane"/>
    <property type="evidence" value="ECO:0007669"/>
    <property type="project" value="UniProtKB-SubCell"/>
</dbReference>
<feature type="transmembrane region" description="Helical" evidence="7">
    <location>
        <begin position="374"/>
        <end position="395"/>
    </location>
</feature>
<evidence type="ECO:0000256" key="5">
    <source>
        <dbReference type="ARBA" id="ARBA00022989"/>
    </source>
</evidence>
<proteinExistence type="predicted"/>
<feature type="transmembrane region" description="Helical" evidence="7">
    <location>
        <begin position="43"/>
        <end position="63"/>
    </location>
</feature>
<protein>
    <submittedName>
        <fullName evidence="9">MFS transporter</fullName>
    </submittedName>
</protein>
<evidence type="ECO:0000256" key="1">
    <source>
        <dbReference type="ARBA" id="ARBA00004651"/>
    </source>
</evidence>
<evidence type="ECO:0000256" key="4">
    <source>
        <dbReference type="ARBA" id="ARBA00022692"/>
    </source>
</evidence>
<evidence type="ECO:0000313" key="10">
    <source>
        <dbReference type="Proteomes" id="UP000249614"/>
    </source>
</evidence>
<evidence type="ECO:0000256" key="3">
    <source>
        <dbReference type="ARBA" id="ARBA00022475"/>
    </source>
</evidence>
<dbReference type="InterPro" id="IPR020846">
    <property type="entry name" value="MFS_dom"/>
</dbReference>
<sequence length="412" mass="44434">MTHAMSRLGAMMFLQFFIWGAWFVTLGTYLVQGPLQASASQVATAFLSQSIGAIVAPFLVGLIADRYFAAQRILAVLHLAGAVLLWMASTADSFSTFSACVMGYMLLFMPTLALANSVAMRHMQSPEKQFPLVRVAGSVGWIVAGVLIGWLGWEQAHRLELTFQMAAVASLVLGLYAFTLPHTPPLAKQRDAGLGQILGLDSLRLLKSRAYLVFFLASIAICIPLSFYYNFTNPYLNDLGVRGAAGLQSLGQVSEVLLMLAMPFLFVRLGVKTMLAVGMAAWVVRYVMFAFGDIGDAGGGFILIVLGIVLHGICYDFFFVTGQIYTDAHAGPDARSSAQGFITLATYGVGMLIGTFLSGAVVEHYTTAAGRDWQQIWLFPAGVALVVLIAFLLLFRDRPLVAAAPSSSRGIQ</sequence>
<dbReference type="PROSITE" id="PS50850">
    <property type="entry name" value="MFS"/>
    <property type="match status" value="1"/>
</dbReference>
<keyword evidence="6 7" id="KW-0472">Membrane</keyword>
<evidence type="ECO:0000256" key="7">
    <source>
        <dbReference type="SAM" id="Phobius"/>
    </source>
</evidence>
<name>A0A2W6I640_STEMA</name>
<evidence type="ECO:0000313" key="9">
    <source>
        <dbReference type="EMBL" id="PZS90564.1"/>
    </source>
</evidence>
<comment type="subcellular location">
    <subcellularLocation>
        <location evidence="1">Cell membrane</location>
        <topology evidence="1">Multi-pass membrane protein</topology>
    </subcellularLocation>
</comment>
<keyword evidence="4 7" id="KW-0812">Transmembrane</keyword>
<feature type="transmembrane region" description="Helical" evidence="7">
    <location>
        <begin position="12"/>
        <end position="31"/>
    </location>
</feature>
<keyword evidence="3" id="KW-1003">Cell membrane</keyword>
<evidence type="ECO:0000256" key="2">
    <source>
        <dbReference type="ARBA" id="ARBA00022448"/>
    </source>
</evidence>
<feature type="transmembrane region" description="Helical" evidence="7">
    <location>
        <begin position="70"/>
        <end position="88"/>
    </location>
</feature>
<dbReference type="GO" id="GO:0015213">
    <property type="term" value="F:uridine transmembrane transporter activity"/>
    <property type="evidence" value="ECO:0007669"/>
    <property type="project" value="TreeGrafter"/>
</dbReference>
<keyword evidence="5 7" id="KW-1133">Transmembrane helix</keyword>
<evidence type="ECO:0000256" key="6">
    <source>
        <dbReference type="ARBA" id="ARBA00023136"/>
    </source>
</evidence>
<feature type="transmembrane region" description="Helical" evidence="7">
    <location>
        <begin position="274"/>
        <end position="292"/>
    </location>
</feature>
<feature type="transmembrane region" description="Helical" evidence="7">
    <location>
        <begin position="163"/>
        <end position="180"/>
    </location>
</feature>
<dbReference type="Proteomes" id="UP000249614">
    <property type="component" value="Unassembled WGS sequence"/>
</dbReference>
<dbReference type="CDD" id="cd06177">
    <property type="entry name" value="MFS_NHS"/>
    <property type="match status" value="1"/>
</dbReference>
<reference evidence="9 10" key="1">
    <citation type="submission" date="2016-05" db="EMBL/GenBank/DDBJ databases">
        <authorList>
            <person name="Lavstsen T."/>
            <person name="Jespersen J.S."/>
        </authorList>
    </citation>
    <scope>NUCLEOTIDE SEQUENCE [LARGE SCALE GENOMIC DNA]</scope>
    <source>
        <strain evidence="9 10">SM-5815</strain>
    </source>
</reference>
<feature type="domain" description="Major facilitator superfamily (MFS) profile" evidence="8">
    <location>
        <begin position="162"/>
        <end position="412"/>
    </location>
</feature>
<comment type="caution">
    <text evidence="9">The sequence shown here is derived from an EMBL/GenBank/DDBJ whole genome shotgun (WGS) entry which is preliminary data.</text>
</comment>
<dbReference type="SUPFAM" id="SSF103473">
    <property type="entry name" value="MFS general substrate transporter"/>
    <property type="match status" value="1"/>
</dbReference>
<dbReference type="AlphaFoldDB" id="A0A2W6I640"/>
<feature type="transmembrane region" description="Helical" evidence="7">
    <location>
        <begin position="298"/>
        <end position="320"/>
    </location>
</feature>
<dbReference type="InterPro" id="IPR036259">
    <property type="entry name" value="MFS_trans_sf"/>
</dbReference>
<organism evidence="9 10">
    <name type="scientific">Stenotrophomonas maltophilia</name>
    <name type="common">Pseudomonas maltophilia</name>
    <name type="synonym">Xanthomonas maltophilia</name>
    <dbReference type="NCBI Taxonomy" id="40324"/>
    <lineage>
        <taxon>Bacteria</taxon>
        <taxon>Pseudomonadati</taxon>
        <taxon>Pseudomonadota</taxon>
        <taxon>Gammaproteobacteria</taxon>
        <taxon>Lysobacterales</taxon>
        <taxon>Lysobacteraceae</taxon>
        <taxon>Stenotrophomonas</taxon>
        <taxon>Stenotrophomonas maltophilia group</taxon>
    </lineage>
</organism>
<dbReference type="Pfam" id="PF03825">
    <property type="entry name" value="Nuc_H_symport"/>
    <property type="match status" value="1"/>
</dbReference>
<keyword evidence="2" id="KW-0813">Transport</keyword>
<feature type="transmembrane region" description="Helical" evidence="7">
    <location>
        <begin position="341"/>
        <end position="362"/>
    </location>
</feature>
<dbReference type="EMBL" id="LXXM01000183">
    <property type="protein sequence ID" value="PZS90564.1"/>
    <property type="molecule type" value="Genomic_DNA"/>
</dbReference>
<accession>A0A2W6I640</accession>
<dbReference type="GO" id="GO:0015212">
    <property type="term" value="F:cytidine transmembrane transporter activity"/>
    <property type="evidence" value="ECO:0007669"/>
    <property type="project" value="TreeGrafter"/>
</dbReference>
<dbReference type="PANTHER" id="PTHR23522">
    <property type="entry name" value="BLL5896 PROTEIN"/>
    <property type="match status" value="1"/>
</dbReference>
<evidence type="ECO:0000259" key="8">
    <source>
        <dbReference type="PROSITE" id="PS50850"/>
    </source>
</evidence>